<accession>A0A0E9US71</accession>
<name>A0A0E9US71_ANGAN</name>
<evidence type="ECO:0000256" key="1">
    <source>
        <dbReference type="SAM" id="SignalP"/>
    </source>
</evidence>
<evidence type="ECO:0000313" key="2">
    <source>
        <dbReference type="EMBL" id="JAH68050.1"/>
    </source>
</evidence>
<organism evidence="2">
    <name type="scientific">Anguilla anguilla</name>
    <name type="common">European freshwater eel</name>
    <name type="synonym">Muraena anguilla</name>
    <dbReference type="NCBI Taxonomy" id="7936"/>
    <lineage>
        <taxon>Eukaryota</taxon>
        <taxon>Metazoa</taxon>
        <taxon>Chordata</taxon>
        <taxon>Craniata</taxon>
        <taxon>Vertebrata</taxon>
        <taxon>Euteleostomi</taxon>
        <taxon>Actinopterygii</taxon>
        <taxon>Neopterygii</taxon>
        <taxon>Teleostei</taxon>
        <taxon>Anguilliformes</taxon>
        <taxon>Anguillidae</taxon>
        <taxon>Anguilla</taxon>
    </lineage>
</organism>
<protein>
    <submittedName>
        <fullName evidence="2">Uncharacterized protein</fullName>
    </submittedName>
</protein>
<feature type="signal peptide" evidence="1">
    <location>
        <begin position="1"/>
        <end position="18"/>
    </location>
</feature>
<feature type="chain" id="PRO_5002433338" evidence="1">
    <location>
        <begin position="19"/>
        <end position="41"/>
    </location>
</feature>
<dbReference type="AlphaFoldDB" id="A0A0E9US71"/>
<keyword evidence="1" id="KW-0732">Signal</keyword>
<sequence>MYLCICVSLSSLCSPVWSALTPSILLAAAAFIIRTCTVYCV</sequence>
<reference evidence="2" key="2">
    <citation type="journal article" date="2015" name="Fish Shellfish Immunol.">
        <title>Early steps in the European eel (Anguilla anguilla)-Vibrio vulnificus interaction in the gills: Role of the RtxA13 toxin.</title>
        <authorList>
            <person name="Callol A."/>
            <person name="Pajuelo D."/>
            <person name="Ebbesson L."/>
            <person name="Teles M."/>
            <person name="MacKenzie S."/>
            <person name="Amaro C."/>
        </authorList>
    </citation>
    <scope>NUCLEOTIDE SEQUENCE</scope>
</reference>
<reference evidence="2" key="1">
    <citation type="submission" date="2014-11" db="EMBL/GenBank/DDBJ databases">
        <authorList>
            <person name="Amaro Gonzalez C."/>
        </authorList>
    </citation>
    <scope>NUCLEOTIDE SEQUENCE</scope>
</reference>
<proteinExistence type="predicted"/>
<dbReference type="EMBL" id="GBXM01040527">
    <property type="protein sequence ID" value="JAH68050.1"/>
    <property type="molecule type" value="Transcribed_RNA"/>
</dbReference>